<dbReference type="EMBL" id="CP003274">
    <property type="protein sequence ID" value="AFL76461.1"/>
    <property type="molecule type" value="Genomic_DNA"/>
</dbReference>
<organism evidence="2 3">
    <name type="scientific">Alistipes finegoldii (strain DSM 17242 / JCM 16770 / CCUG 46020 / CIP 107999 / KCTC 15236 / AHN 2437)</name>
    <dbReference type="NCBI Taxonomy" id="679935"/>
    <lineage>
        <taxon>Bacteria</taxon>
        <taxon>Pseudomonadati</taxon>
        <taxon>Bacteroidota</taxon>
        <taxon>Bacteroidia</taxon>
        <taxon>Bacteroidales</taxon>
        <taxon>Rikenellaceae</taxon>
        <taxon>Alistipes</taxon>
    </lineage>
</organism>
<feature type="compositionally biased region" description="Low complexity" evidence="1">
    <location>
        <begin position="78"/>
        <end position="88"/>
    </location>
</feature>
<feature type="region of interest" description="Disordered" evidence="1">
    <location>
        <begin position="1"/>
        <end position="88"/>
    </location>
</feature>
<protein>
    <submittedName>
        <fullName evidence="2">Uncharacterized protein</fullName>
    </submittedName>
</protein>
<accession>I3YHJ3</accession>
<dbReference type="AlphaFoldDB" id="I3YHJ3"/>
<dbReference type="KEGG" id="afd:Alfi_0043"/>
<sequence>MRGAAAGGSERKRAFRRAAPHQGRINAGTNKAGSRRAHGLRPGSGPMQNGDRAVAHAGGRTCPGSDQTKRFISEKSKSFSISPSAEKV</sequence>
<gene>
    <name evidence="2" type="ordered locus">Alfi_0043</name>
</gene>
<dbReference type="HOGENOM" id="CLU_2462271_0_0_10"/>
<evidence type="ECO:0000256" key="1">
    <source>
        <dbReference type="SAM" id="MobiDB-lite"/>
    </source>
</evidence>
<proteinExistence type="predicted"/>
<evidence type="ECO:0000313" key="2">
    <source>
        <dbReference type="EMBL" id="AFL76461.1"/>
    </source>
</evidence>
<feature type="compositionally biased region" description="Basic and acidic residues" evidence="1">
    <location>
        <begin position="67"/>
        <end position="77"/>
    </location>
</feature>
<name>I3YHJ3_ALIFI</name>
<dbReference type="Proteomes" id="UP000006052">
    <property type="component" value="Chromosome"/>
</dbReference>
<evidence type="ECO:0000313" key="3">
    <source>
        <dbReference type="Proteomes" id="UP000006052"/>
    </source>
</evidence>
<reference evidence="3" key="1">
    <citation type="journal article" date="2013" name="Stand. Genomic Sci.">
        <title>Complete genome sequence of the bile-resistant pigment-producing anaerobe Alistipes finegoldii type strain (AHN2437(T)).</title>
        <authorList>
            <person name="Mavromatis K."/>
            <person name="Stackebrandt E."/>
            <person name="Munk C."/>
            <person name="Lapidus A."/>
            <person name="Nolan M."/>
            <person name="Lucas S."/>
            <person name="Hammon N."/>
            <person name="Deshpande S."/>
            <person name="Cheng J.F."/>
            <person name="Tapia R."/>
            <person name="Goodwin L.A."/>
            <person name="Pitluck S."/>
            <person name="Liolios K."/>
            <person name="Pagani I."/>
            <person name="Ivanova N."/>
            <person name="Mikhailova N."/>
            <person name="Huntemann M."/>
            <person name="Pati A."/>
            <person name="Chen A."/>
            <person name="Palaniappan K."/>
            <person name="Land M."/>
            <person name="Hauser L."/>
            <person name="Rohde M."/>
            <person name="Gronow S."/>
            <person name="Goker M."/>
            <person name="Detter J.C."/>
            <person name="Bristow J."/>
            <person name="Eisen J.A."/>
            <person name="Markowitz V."/>
            <person name="Hugenholtz P."/>
            <person name="Kyrpides N.C."/>
            <person name="Klenk H.P."/>
            <person name="Woyke T."/>
        </authorList>
    </citation>
    <scope>NUCLEOTIDE SEQUENCE</scope>
    <source>
        <strain evidence="3">DSM 17242 / JCM 16770 / AHN 2437 / CCUG 46020 / CIP 107999</strain>
    </source>
</reference>